<name>A0AAD6DV94_9EURO</name>
<protein>
    <submittedName>
        <fullName evidence="2">Uncharacterized protein</fullName>
    </submittedName>
</protein>
<keyword evidence="1" id="KW-0732">Signal</keyword>
<keyword evidence="3" id="KW-1185">Reference proteome</keyword>
<dbReference type="EMBL" id="JAQJAE010000005">
    <property type="protein sequence ID" value="KAJ5593678.1"/>
    <property type="molecule type" value="Genomic_DNA"/>
</dbReference>
<feature type="chain" id="PRO_5042112116" evidence="1">
    <location>
        <begin position="16"/>
        <end position="166"/>
    </location>
</feature>
<comment type="caution">
    <text evidence="2">The sequence shown here is derived from an EMBL/GenBank/DDBJ whole genome shotgun (WGS) entry which is preliminary data.</text>
</comment>
<evidence type="ECO:0000256" key="1">
    <source>
        <dbReference type="SAM" id="SignalP"/>
    </source>
</evidence>
<dbReference type="GeneID" id="81591878"/>
<reference evidence="2" key="2">
    <citation type="submission" date="2023-01" db="EMBL/GenBank/DDBJ databases">
        <authorList>
            <person name="Petersen C."/>
        </authorList>
    </citation>
    <scope>NUCLEOTIDE SEQUENCE</scope>
    <source>
        <strain evidence="2">IBT 12815</strain>
    </source>
</reference>
<organism evidence="2 3">
    <name type="scientific">Penicillium hordei</name>
    <dbReference type="NCBI Taxonomy" id="40994"/>
    <lineage>
        <taxon>Eukaryota</taxon>
        <taxon>Fungi</taxon>
        <taxon>Dikarya</taxon>
        <taxon>Ascomycota</taxon>
        <taxon>Pezizomycotina</taxon>
        <taxon>Eurotiomycetes</taxon>
        <taxon>Eurotiomycetidae</taxon>
        <taxon>Eurotiales</taxon>
        <taxon>Aspergillaceae</taxon>
        <taxon>Penicillium</taxon>
    </lineage>
</organism>
<accession>A0AAD6DV94</accession>
<proteinExistence type="predicted"/>
<feature type="signal peptide" evidence="1">
    <location>
        <begin position="1"/>
        <end position="15"/>
    </location>
</feature>
<evidence type="ECO:0000313" key="2">
    <source>
        <dbReference type="EMBL" id="KAJ5593678.1"/>
    </source>
</evidence>
<gene>
    <name evidence="2" type="ORF">N7537_010582</name>
</gene>
<dbReference type="Proteomes" id="UP001213799">
    <property type="component" value="Unassembled WGS sequence"/>
</dbReference>
<reference evidence="2" key="1">
    <citation type="journal article" date="2023" name="IMA Fungus">
        <title>Comparative genomic study of the Penicillium genus elucidates a diverse pangenome and 15 lateral gene transfer events.</title>
        <authorList>
            <person name="Petersen C."/>
            <person name="Sorensen T."/>
            <person name="Nielsen M.R."/>
            <person name="Sondergaard T.E."/>
            <person name="Sorensen J.L."/>
            <person name="Fitzpatrick D.A."/>
            <person name="Frisvad J.C."/>
            <person name="Nielsen K.L."/>
        </authorList>
    </citation>
    <scope>NUCLEOTIDE SEQUENCE</scope>
    <source>
        <strain evidence="2">IBT 12815</strain>
    </source>
</reference>
<dbReference type="AlphaFoldDB" id="A0AAD6DV94"/>
<sequence>MTYLVWYLLLPLVASSSVLQFQDESPDTFKNPRVESLPKFRYWLPDASVAVEAVQRDISDLASAGAGGLEFVPFYFYGNPSDAPPPTDWNKFGFGTPAFSNLFDGALQAAADNSILMDFSMGASEGQGTPATAGSPRRAMHLVCNIQLAFLDQPLMIIIVRMYYSF</sequence>
<dbReference type="RefSeq" id="XP_056750304.1">
    <property type="nucleotide sequence ID" value="XM_056901636.1"/>
</dbReference>
<evidence type="ECO:0000313" key="3">
    <source>
        <dbReference type="Proteomes" id="UP001213799"/>
    </source>
</evidence>